<keyword evidence="3" id="KW-1185">Reference proteome</keyword>
<proteinExistence type="predicted"/>
<accession>A0A2G9HU89</accession>
<dbReference type="PANTHER" id="PTHR36312">
    <property type="entry name" value="THIONIN-LIKE PROTEIN 1"/>
    <property type="match status" value="1"/>
</dbReference>
<keyword evidence="1" id="KW-0732">Signal</keyword>
<comment type="caution">
    <text evidence="2">The sequence shown here is derived from an EMBL/GenBank/DDBJ whole genome shotgun (WGS) entry which is preliminary data.</text>
</comment>
<dbReference type="InterPro" id="IPR038975">
    <property type="entry name" value="THNL"/>
</dbReference>
<dbReference type="AlphaFoldDB" id="A0A2G9HU89"/>
<evidence type="ECO:0000313" key="2">
    <source>
        <dbReference type="EMBL" id="PIN21023.1"/>
    </source>
</evidence>
<organism evidence="2 3">
    <name type="scientific">Handroanthus impetiginosus</name>
    <dbReference type="NCBI Taxonomy" id="429701"/>
    <lineage>
        <taxon>Eukaryota</taxon>
        <taxon>Viridiplantae</taxon>
        <taxon>Streptophyta</taxon>
        <taxon>Embryophyta</taxon>
        <taxon>Tracheophyta</taxon>
        <taxon>Spermatophyta</taxon>
        <taxon>Magnoliopsida</taxon>
        <taxon>eudicotyledons</taxon>
        <taxon>Gunneridae</taxon>
        <taxon>Pentapetalae</taxon>
        <taxon>asterids</taxon>
        <taxon>lamiids</taxon>
        <taxon>Lamiales</taxon>
        <taxon>Bignoniaceae</taxon>
        <taxon>Crescentiina</taxon>
        <taxon>Tabebuia alliance</taxon>
        <taxon>Handroanthus</taxon>
    </lineage>
</organism>
<dbReference type="OrthoDB" id="920370at2759"/>
<dbReference type="PANTHER" id="PTHR36312:SF1">
    <property type="entry name" value="OS01G0594500 PROTEIN"/>
    <property type="match status" value="1"/>
</dbReference>
<gene>
    <name evidence="2" type="ORF">CDL12_06286</name>
</gene>
<dbReference type="EMBL" id="NKXS01001017">
    <property type="protein sequence ID" value="PIN21023.1"/>
    <property type="molecule type" value="Genomic_DNA"/>
</dbReference>
<feature type="chain" id="PRO_5013674867" description="Knottin scorpion toxin-like domain-containing protein" evidence="1">
    <location>
        <begin position="26"/>
        <end position="103"/>
    </location>
</feature>
<sequence>MNKNCFEMSMTFMLLTLHAVNSSAANTHFPICYGKCMFLCVVFGPKLPCALQCVVRCYIKRKYSKKLYYCNLGCAAHQCAKFGNDTRKVEGCVKDCERNQCHS</sequence>
<dbReference type="Proteomes" id="UP000231279">
    <property type="component" value="Unassembled WGS sequence"/>
</dbReference>
<protein>
    <recommendedName>
        <fullName evidence="4">Knottin scorpion toxin-like domain-containing protein</fullName>
    </recommendedName>
</protein>
<evidence type="ECO:0000256" key="1">
    <source>
        <dbReference type="SAM" id="SignalP"/>
    </source>
</evidence>
<evidence type="ECO:0008006" key="4">
    <source>
        <dbReference type="Google" id="ProtNLM"/>
    </source>
</evidence>
<reference evidence="3" key="1">
    <citation type="journal article" date="2018" name="Gigascience">
        <title>Genome assembly of the Pink Ipe (Handroanthus impetiginosus, Bignoniaceae), a highly valued, ecologically keystone Neotropical timber forest tree.</title>
        <authorList>
            <person name="Silva-Junior O.B."/>
            <person name="Grattapaglia D."/>
            <person name="Novaes E."/>
            <person name="Collevatti R.G."/>
        </authorList>
    </citation>
    <scope>NUCLEOTIDE SEQUENCE [LARGE SCALE GENOMIC DNA]</scope>
    <source>
        <strain evidence="3">cv. UFG-1</strain>
    </source>
</reference>
<name>A0A2G9HU89_9LAMI</name>
<feature type="signal peptide" evidence="1">
    <location>
        <begin position="1"/>
        <end position="25"/>
    </location>
</feature>
<evidence type="ECO:0000313" key="3">
    <source>
        <dbReference type="Proteomes" id="UP000231279"/>
    </source>
</evidence>